<feature type="non-terminal residue" evidence="11">
    <location>
        <position position="1"/>
    </location>
</feature>
<dbReference type="PROSITE" id="PS50929">
    <property type="entry name" value="ABC_TM1F"/>
    <property type="match status" value="1"/>
</dbReference>
<evidence type="ECO:0000256" key="5">
    <source>
        <dbReference type="ARBA" id="ARBA00022840"/>
    </source>
</evidence>
<feature type="domain" description="ABC transmembrane type-1" evidence="10">
    <location>
        <begin position="1"/>
        <end position="271"/>
    </location>
</feature>
<dbReference type="PANTHER" id="PTHR43394">
    <property type="entry name" value="ATP-DEPENDENT PERMEASE MDL1, MITOCHONDRIAL"/>
    <property type="match status" value="1"/>
</dbReference>
<dbReference type="GO" id="GO:0016887">
    <property type="term" value="F:ATP hydrolysis activity"/>
    <property type="evidence" value="ECO:0007669"/>
    <property type="project" value="InterPro"/>
</dbReference>
<evidence type="ECO:0000259" key="9">
    <source>
        <dbReference type="PROSITE" id="PS50893"/>
    </source>
</evidence>
<evidence type="ECO:0000256" key="6">
    <source>
        <dbReference type="ARBA" id="ARBA00022989"/>
    </source>
</evidence>
<accession>W1PAL4</accession>
<keyword evidence="6 8" id="KW-1133">Transmembrane helix</keyword>
<evidence type="ECO:0000256" key="7">
    <source>
        <dbReference type="ARBA" id="ARBA00023136"/>
    </source>
</evidence>
<keyword evidence="4" id="KW-0547">Nucleotide-binding</keyword>
<dbReference type="InterPro" id="IPR039421">
    <property type="entry name" value="Type_1_exporter"/>
</dbReference>
<dbReference type="EMBL" id="KI393866">
    <property type="protein sequence ID" value="ERN06937.1"/>
    <property type="molecule type" value="Genomic_DNA"/>
</dbReference>
<reference evidence="12" key="1">
    <citation type="journal article" date="2013" name="Science">
        <title>The Amborella genome and the evolution of flowering plants.</title>
        <authorList>
            <consortium name="Amborella Genome Project"/>
        </authorList>
    </citation>
    <scope>NUCLEOTIDE SEQUENCE [LARGE SCALE GENOMIC DNA]</scope>
</reference>
<dbReference type="GO" id="GO:0042626">
    <property type="term" value="F:ATPase-coupled transmembrane transporter activity"/>
    <property type="evidence" value="ECO:0000318"/>
    <property type="project" value="GO_Central"/>
</dbReference>
<evidence type="ECO:0000259" key="10">
    <source>
        <dbReference type="PROSITE" id="PS50929"/>
    </source>
</evidence>
<organism evidence="11 12">
    <name type="scientific">Amborella trichopoda</name>
    <dbReference type="NCBI Taxonomy" id="13333"/>
    <lineage>
        <taxon>Eukaryota</taxon>
        <taxon>Viridiplantae</taxon>
        <taxon>Streptophyta</taxon>
        <taxon>Embryophyta</taxon>
        <taxon>Tracheophyta</taxon>
        <taxon>Spermatophyta</taxon>
        <taxon>Magnoliopsida</taxon>
        <taxon>Amborellales</taxon>
        <taxon>Amborellaceae</taxon>
        <taxon>Amborella</taxon>
    </lineage>
</organism>
<dbReference type="PROSITE" id="PS50893">
    <property type="entry name" value="ABC_TRANSPORTER_2"/>
    <property type="match status" value="1"/>
</dbReference>
<dbReference type="Gene3D" id="1.20.1560.10">
    <property type="entry name" value="ABC transporter type 1, transmembrane domain"/>
    <property type="match status" value="1"/>
</dbReference>
<keyword evidence="12" id="KW-1185">Reference proteome</keyword>
<dbReference type="SUPFAM" id="SSF52540">
    <property type="entry name" value="P-loop containing nucleoside triphosphate hydrolases"/>
    <property type="match status" value="1"/>
</dbReference>
<dbReference type="PROSITE" id="PS00211">
    <property type="entry name" value="ABC_TRANSPORTER_1"/>
    <property type="match status" value="1"/>
</dbReference>
<evidence type="ECO:0000256" key="3">
    <source>
        <dbReference type="ARBA" id="ARBA00022692"/>
    </source>
</evidence>
<name>W1PAL4_AMBTC</name>
<proteinExistence type="predicted"/>
<dbReference type="CDD" id="cd18572">
    <property type="entry name" value="ABC_6TM_TAP"/>
    <property type="match status" value="1"/>
</dbReference>
<dbReference type="Pfam" id="PF00005">
    <property type="entry name" value="ABC_tran"/>
    <property type="match status" value="1"/>
</dbReference>
<dbReference type="InterPro" id="IPR011527">
    <property type="entry name" value="ABC1_TM_dom"/>
</dbReference>
<keyword evidence="7 8" id="KW-0472">Membrane</keyword>
<dbReference type="GO" id="GO:0005524">
    <property type="term" value="F:ATP binding"/>
    <property type="evidence" value="ECO:0007669"/>
    <property type="project" value="UniProtKB-KW"/>
</dbReference>
<dbReference type="GO" id="GO:0140359">
    <property type="term" value="F:ABC-type transporter activity"/>
    <property type="evidence" value="ECO:0007669"/>
    <property type="project" value="InterPro"/>
</dbReference>
<dbReference type="InterPro" id="IPR017871">
    <property type="entry name" value="ABC_transporter-like_CS"/>
</dbReference>
<keyword evidence="3 8" id="KW-0812">Transmembrane</keyword>
<feature type="transmembrane region" description="Helical" evidence="8">
    <location>
        <begin position="31"/>
        <end position="57"/>
    </location>
</feature>
<keyword evidence="2" id="KW-0813">Transport</keyword>
<dbReference type="OMA" id="CRLYEPQ"/>
<dbReference type="Gramene" id="ERN06937">
    <property type="protein sequence ID" value="ERN06937"/>
    <property type="gene ID" value="AMTR_s00005p00262740"/>
</dbReference>
<dbReference type="InterPro" id="IPR027417">
    <property type="entry name" value="P-loop_NTPase"/>
</dbReference>
<evidence type="ECO:0000313" key="11">
    <source>
        <dbReference type="EMBL" id="ERN06937.1"/>
    </source>
</evidence>
<dbReference type="GO" id="GO:0005743">
    <property type="term" value="C:mitochondrial inner membrane"/>
    <property type="evidence" value="ECO:0007669"/>
    <property type="project" value="UniProtKB-SubCell"/>
</dbReference>
<feature type="domain" description="ABC transporter" evidence="9">
    <location>
        <begin position="305"/>
        <end position="544"/>
    </location>
</feature>
<evidence type="ECO:0000256" key="8">
    <source>
        <dbReference type="SAM" id="Phobius"/>
    </source>
</evidence>
<sequence length="550" mass="61322">ASEISIPNFLTATIFSAQNGPTSIFQKNVQLLILMCCTFGIFSGIRGCCFGIANMILVRRMREKLYSALLFQDISFFDMETVGDLTSRLGSDCQQVSRVIGNDLNLISRNVLQGTGAFIYLVTLSWPLALSTLMICSVILTIMFFYSKYQKNAAKTFQEFLASANEVSQETFSLMRIIRSYGTEKQEIERYVGVLKKLADISLRQSIAYGLWSLSFNSLYHAAQVVAVLIGGASIMAGHITVEQLTKFILYADWLIYSTWWVGDNWSNLMQSVGASEKVFRLMDLLPSEQFLLNGLKLPQVVGHIEFVDLSFCYPSREKVPALRHVNLSIYPKEVVAIVGLSGSGKSTLVNLLLRLYEPTSGQILIDGFPLSELDIKWFRENIGFVGQEPRLFRMDISSNIRYGCTREVSHEDVERAAKQAYAHHFISSLPNGYETLVDDGLLSGGQKQRIAIARAILRNPAILILDEATSALDAESEHHVQGALYAAMKGPETKRTVIVIAHRLSTIRAADRIIVMDGGHIVEMGEHSELLGMNGIYARLTRRQVDALV</sequence>
<dbReference type="STRING" id="13333.W1PAL4"/>
<evidence type="ECO:0008006" key="13">
    <source>
        <dbReference type="Google" id="ProtNLM"/>
    </source>
</evidence>
<gene>
    <name evidence="11" type="ORF">AMTR_s00005p00262740</name>
</gene>
<dbReference type="InterPro" id="IPR036640">
    <property type="entry name" value="ABC1_TM_sf"/>
</dbReference>
<feature type="transmembrane region" description="Helical" evidence="8">
    <location>
        <begin position="118"/>
        <end position="146"/>
    </location>
</feature>
<dbReference type="InterPro" id="IPR003439">
    <property type="entry name" value="ABC_transporter-like_ATP-bd"/>
</dbReference>
<dbReference type="Proteomes" id="UP000017836">
    <property type="component" value="Unassembled WGS sequence"/>
</dbReference>
<dbReference type="FunFam" id="3.40.50.300:FF:000403">
    <property type="entry name" value="ATP-binding cassette sub-family B member 8, mitochondrial"/>
    <property type="match status" value="1"/>
</dbReference>
<dbReference type="Pfam" id="PF00664">
    <property type="entry name" value="ABC_membrane"/>
    <property type="match status" value="1"/>
</dbReference>
<dbReference type="PANTHER" id="PTHR43394:SF19">
    <property type="entry name" value="ABC TRANSPORTER B FAMILY"/>
    <property type="match status" value="1"/>
</dbReference>
<dbReference type="InterPro" id="IPR003593">
    <property type="entry name" value="AAA+_ATPase"/>
</dbReference>
<dbReference type="SUPFAM" id="SSF90123">
    <property type="entry name" value="ABC transporter transmembrane region"/>
    <property type="match status" value="1"/>
</dbReference>
<evidence type="ECO:0000256" key="1">
    <source>
        <dbReference type="ARBA" id="ARBA00004448"/>
    </source>
</evidence>
<dbReference type="HOGENOM" id="CLU_000604_84_3_1"/>
<keyword evidence="5" id="KW-0067">ATP-binding</keyword>
<evidence type="ECO:0000313" key="12">
    <source>
        <dbReference type="Proteomes" id="UP000017836"/>
    </source>
</evidence>
<evidence type="ECO:0000256" key="4">
    <source>
        <dbReference type="ARBA" id="ARBA00022741"/>
    </source>
</evidence>
<evidence type="ECO:0000256" key="2">
    <source>
        <dbReference type="ARBA" id="ARBA00022448"/>
    </source>
</evidence>
<comment type="subcellular location">
    <subcellularLocation>
        <location evidence="1">Mitochondrion inner membrane</location>
        <topology evidence="1">Multi-pass membrane protein</topology>
    </subcellularLocation>
</comment>
<dbReference type="AlphaFoldDB" id="W1PAL4"/>
<dbReference type="eggNOG" id="KOG0058">
    <property type="taxonomic scope" value="Eukaryota"/>
</dbReference>
<protein>
    <recommendedName>
        <fullName evidence="13">ABC transporter B family member 26, chloroplastic</fullName>
    </recommendedName>
</protein>
<dbReference type="SMART" id="SM00382">
    <property type="entry name" value="AAA"/>
    <property type="match status" value="1"/>
</dbReference>
<dbReference type="Gene3D" id="3.40.50.300">
    <property type="entry name" value="P-loop containing nucleotide triphosphate hydrolases"/>
    <property type="match status" value="1"/>
</dbReference>